<name>A0A9Q0IIK2_9TELE</name>
<organism evidence="11 12">
    <name type="scientific">Muraenolepis orangiensis</name>
    <name type="common">Patagonian moray cod</name>
    <dbReference type="NCBI Taxonomy" id="630683"/>
    <lineage>
        <taxon>Eukaryota</taxon>
        <taxon>Metazoa</taxon>
        <taxon>Chordata</taxon>
        <taxon>Craniata</taxon>
        <taxon>Vertebrata</taxon>
        <taxon>Euteleostomi</taxon>
        <taxon>Actinopterygii</taxon>
        <taxon>Neopterygii</taxon>
        <taxon>Teleostei</taxon>
        <taxon>Neoteleostei</taxon>
        <taxon>Acanthomorphata</taxon>
        <taxon>Zeiogadaria</taxon>
        <taxon>Gadariae</taxon>
        <taxon>Gadiformes</taxon>
        <taxon>Muraenolepidoidei</taxon>
        <taxon>Muraenolepididae</taxon>
        <taxon>Muraenolepis</taxon>
    </lineage>
</organism>
<evidence type="ECO:0000256" key="6">
    <source>
        <dbReference type="ARBA" id="ARBA00023170"/>
    </source>
</evidence>
<feature type="domain" description="G-protein coupled receptors family 1 profile" evidence="10">
    <location>
        <begin position="1"/>
        <end position="204"/>
    </location>
</feature>
<evidence type="ECO:0000256" key="2">
    <source>
        <dbReference type="ARBA" id="ARBA00022692"/>
    </source>
</evidence>
<dbReference type="GO" id="GO:0009755">
    <property type="term" value="P:hormone-mediated signaling pathway"/>
    <property type="evidence" value="ECO:0007669"/>
    <property type="project" value="TreeGrafter"/>
</dbReference>
<dbReference type="SUPFAM" id="SSF81321">
    <property type="entry name" value="Family A G protein-coupled receptor-like"/>
    <property type="match status" value="2"/>
</dbReference>
<dbReference type="InterPro" id="IPR000276">
    <property type="entry name" value="GPCR_Rhodpsn"/>
</dbReference>
<dbReference type="Gene3D" id="1.20.1070.10">
    <property type="entry name" value="Rhodopsin 7-helix transmembrane proteins"/>
    <property type="match status" value="2"/>
</dbReference>
<dbReference type="PANTHER" id="PTHR24243:SF7">
    <property type="entry name" value="GROWTH HORMONE SECRETAGOGUE RECEPTOR TYPE 1"/>
    <property type="match status" value="1"/>
</dbReference>
<dbReference type="PROSITE" id="PS50262">
    <property type="entry name" value="G_PROTEIN_RECEP_F1_2"/>
    <property type="match status" value="1"/>
</dbReference>
<protein>
    <recommendedName>
        <fullName evidence="10">G-protein coupled receptors family 1 profile domain-containing protein</fullName>
    </recommendedName>
</protein>
<comment type="caution">
    <text evidence="11">The sequence shown here is derived from an EMBL/GenBank/DDBJ whole genome shotgun (WGS) entry which is preliminary data.</text>
</comment>
<keyword evidence="5 9" id="KW-0472">Membrane</keyword>
<comment type="subcellular location">
    <subcellularLocation>
        <location evidence="1">Membrane</location>
        <topology evidence="1">Multi-pass membrane protein</topology>
    </subcellularLocation>
</comment>
<proteinExistence type="predicted"/>
<evidence type="ECO:0000313" key="12">
    <source>
        <dbReference type="Proteomes" id="UP001148018"/>
    </source>
</evidence>
<evidence type="ECO:0000256" key="3">
    <source>
        <dbReference type="ARBA" id="ARBA00022989"/>
    </source>
</evidence>
<dbReference type="InterPro" id="IPR017452">
    <property type="entry name" value="GPCR_Rhodpsn_7TM"/>
</dbReference>
<evidence type="ECO:0000256" key="7">
    <source>
        <dbReference type="ARBA" id="ARBA00023224"/>
    </source>
</evidence>
<evidence type="ECO:0000313" key="11">
    <source>
        <dbReference type="EMBL" id="KAJ3601737.1"/>
    </source>
</evidence>
<sequence>MTILSNLYFLVSLGILAVVYSLIGRTLLLRPPSSRSDQSHRHTVKMLGVIVLVFVLCWLPFHIGRTILSFSLGSAGGDMGDNMDTHGPPDNVVDSHATQYGPHRVPSGNGSLFTAREAHTERPFDAGRVAGMHIKDGHADTTPGAAFTSTPTTTEVNYNLQTNTTNDPTQTLIDPYMLYYLTQYFNLVSFVLFYLSAAVNPLLYNIMSSRYRQAVRSLVHSLVQSLVHTRAGSGSSGPVRSLSTLHSTITM</sequence>
<feature type="transmembrane region" description="Helical" evidence="9">
    <location>
        <begin position="184"/>
        <end position="206"/>
    </location>
</feature>
<dbReference type="GO" id="GO:0005886">
    <property type="term" value="C:plasma membrane"/>
    <property type="evidence" value="ECO:0007669"/>
    <property type="project" value="TreeGrafter"/>
</dbReference>
<dbReference type="PRINTS" id="PR00237">
    <property type="entry name" value="GPCRRHODOPSN"/>
</dbReference>
<keyword evidence="7" id="KW-0807">Transducer</keyword>
<feature type="transmembrane region" description="Helical" evidence="9">
    <location>
        <begin position="6"/>
        <end position="23"/>
    </location>
</feature>
<keyword evidence="4" id="KW-0297">G-protein coupled receptor</keyword>
<feature type="transmembrane region" description="Helical" evidence="9">
    <location>
        <begin position="44"/>
        <end position="63"/>
    </location>
</feature>
<reference evidence="11" key="1">
    <citation type="submission" date="2022-07" db="EMBL/GenBank/DDBJ databases">
        <title>Chromosome-level genome of Muraenolepis orangiensis.</title>
        <authorList>
            <person name="Kim J."/>
        </authorList>
    </citation>
    <scope>NUCLEOTIDE SEQUENCE</scope>
    <source>
        <strain evidence="11">KU_S4_2022</strain>
        <tissue evidence="11">Muscle</tissue>
    </source>
</reference>
<dbReference type="GO" id="GO:0001616">
    <property type="term" value="F:growth hormone secretagogue receptor activity"/>
    <property type="evidence" value="ECO:0007669"/>
    <property type="project" value="TreeGrafter"/>
</dbReference>
<dbReference type="Pfam" id="PF00001">
    <property type="entry name" value="7tm_1"/>
    <property type="match status" value="1"/>
</dbReference>
<dbReference type="OrthoDB" id="5962705at2759"/>
<keyword evidence="12" id="KW-1185">Reference proteome</keyword>
<dbReference type="EMBL" id="JANIIK010000047">
    <property type="protein sequence ID" value="KAJ3601737.1"/>
    <property type="molecule type" value="Genomic_DNA"/>
</dbReference>
<evidence type="ECO:0000256" key="8">
    <source>
        <dbReference type="SAM" id="MobiDB-lite"/>
    </source>
</evidence>
<keyword evidence="3 9" id="KW-1133">Transmembrane helix</keyword>
<evidence type="ECO:0000259" key="10">
    <source>
        <dbReference type="PROSITE" id="PS50262"/>
    </source>
</evidence>
<gene>
    <name evidence="11" type="ORF">NHX12_032704</name>
</gene>
<feature type="region of interest" description="Disordered" evidence="8">
    <location>
        <begin position="231"/>
        <end position="251"/>
    </location>
</feature>
<evidence type="ECO:0000256" key="9">
    <source>
        <dbReference type="SAM" id="Phobius"/>
    </source>
</evidence>
<dbReference type="Proteomes" id="UP001148018">
    <property type="component" value="Unassembled WGS sequence"/>
</dbReference>
<accession>A0A9Q0IIK2</accession>
<evidence type="ECO:0000256" key="4">
    <source>
        <dbReference type="ARBA" id="ARBA00023040"/>
    </source>
</evidence>
<dbReference type="PANTHER" id="PTHR24243">
    <property type="entry name" value="G-PROTEIN COUPLED RECEPTOR"/>
    <property type="match status" value="1"/>
</dbReference>
<evidence type="ECO:0000256" key="1">
    <source>
        <dbReference type="ARBA" id="ARBA00004141"/>
    </source>
</evidence>
<keyword evidence="6" id="KW-0675">Receptor</keyword>
<dbReference type="AlphaFoldDB" id="A0A9Q0IIK2"/>
<evidence type="ECO:0000256" key="5">
    <source>
        <dbReference type="ARBA" id="ARBA00023136"/>
    </source>
</evidence>
<keyword evidence="2 9" id="KW-0812">Transmembrane</keyword>